<feature type="binding site" evidence="13">
    <location>
        <position position="188"/>
    </location>
    <ligand>
        <name>Zn(2+)</name>
        <dbReference type="ChEBI" id="CHEBI:29105"/>
    </ligand>
</feature>
<evidence type="ECO:0000256" key="9">
    <source>
        <dbReference type="ARBA" id="ARBA00022807"/>
    </source>
</evidence>
<dbReference type="PROSITE" id="PS50271">
    <property type="entry name" value="ZF_UBP"/>
    <property type="match status" value="1"/>
</dbReference>
<dbReference type="EC" id="3.4.19.12" evidence="11 15"/>
<keyword evidence="3 11" id="KW-0645">Protease</keyword>
<evidence type="ECO:0000256" key="5">
    <source>
        <dbReference type="ARBA" id="ARBA00022737"/>
    </source>
</evidence>
<dbReference type="Gene3D" id="3.90.70.10">
    <property type="entry name" value="Cysteine proteinases"/>
    <property type="match status" value="1"/>
</dbReference>
<feature type="domain" description="UBA" evidence="17">
    <location>
        <begin position="613"/>
        <end position="654"/>
    </location>
</feature>
<dbReference type="Gene3D" id="1.10.8.10">
    <property type="entry name" value="DNA helicase RuvA subunit, C-terminal domain"/>
    <property type="match status" value="2"/>
</dbReference>
<evidence type="ECO:0000259" key="19">
    <source>
        <dbReference type="PROSITE" id="PS50271"/>
    </source>
</evidence>
<keyword evidence="7 11" id="KW-0833">Ubl conjugation pathway</keyword>
<dbReference type="CDD" id="cd14297">
    <property type="entry name" value="UBA2_spUBP14_like"/>
    <property type="match status" value="1"/>
</dbReference>
<evidence type="ECO:0000256" key="12">
    <source>
        <dbReference type="PIRSR" id="PIRSR016308-1"/>
    </source>
</evidence>
<organism evidence="20 21">
    <name type="scientific">Plectus sambesii</name>
    <dbReference type="NCBI Taxonomy" id="2011161"/>
    <lineage>
        <taxon>Eukaryota</taxon>
        <taxon>Metazoa</taxon>
        <taxon>Ecdysozoa</taxon>
        <taxon>Nematoda</taxon>
        <taxon>Chromadorea</taxon>
        <taxon>Plectida</taxon>
        <taxon>Plectina</taxon>
        <taxon>Plectoidea</taxon>
        <taxon>Plectidae</taxon>
        <taxon>Plectus</taxon>
    </lineage>
</organism>
<feature type="active site" description="Proton acceptor" evidence="12">
    <location>
        <position position="765"/>
    </location>
</feature>
<keyword evidence="9 11" id="KW-0788">Thiol protease</keyword>
<dbReference type="Gene3D" id="3.30.40.10">
    <property type="entry name" value="Zinc/RING finger domain, C3HC4 (zinc finger)"/>
    <property type="match status" value="2"/>
</dbReference>
<dbReference type="GO" id="GO:0005829">
    <property type="term" value="C:cytosol"/>
    <property type="evidence" value="ECO:0007669"/>
    <property type="project" value="TreeGrafter"/>
</dbReference>
<evidence type="ECO:0000256" key="3">
    <source>
        <dbReference type="ARBA" id="ARBA00022670"/>
    </source>
</evidence>
<keyword evidence="10 11" id="KW-0862">Zinc</keyword>
<sequence>MSAGKIDVPFSQLTPHSKVYKDECMYCFHTPEFPGGLYICLKTFFGFCERHVSDYANKSESLNFLHFARKRIKKESSEPKEPEEKITKLAIGVEGGFASDSSTVEFEDTYTFTQYPDFSVKYPLDESLLSERLLSICNQLAANEGAFRMQQLDAGVCAWDGTEKIVTKHANLVQCENPPKIGQSGWKCAECELTTNLWLNLTDGVIKCGRKQYVGPGVVTEGNEHMRQHYQQTKHPLVVKLGTITATDADLYSYDEDESVTDPNLAAHLAHFGLKMTDQEKTEKSTLELTLDLNQKWEYLAIMEEGSTLEGVYGPGHTGLVNLGSSCYINSSLQALCLVPEIRRRFGDKAAELFGSLPVGDVQENFNAQMTKLVHALMSGDYSKKADSDKAEVLNGIRPMQFRRLVGRGHPEFSTAKQQDAEEYIRYLFEKLEANTAPDETNPVDAFRFELENRLVDSGSMKVRYSTRTEVILPLMVSLDLATNKDAVAEFEKRKAVVEAAGQTIPPEQTVRPKIPLLTCLETFVADERLDDFKSPVTGERSGAVQRLRFQTFPDYLIVQAKRFTVSADYTPIKLDVELIVPDHLELEHLRGKGAQPGEDLLPEDDDAAAGPQVDADVVEQLVAMGFPATAARKAVHLTGNKGLEPAAEWVMMHMDDPDYAQEHPDFTNKRGNKAGQEANAEAVDQLVALGFTPRQAKYALRQNDNDSNRAAEWLFTSGDQVPEESDAMDTSPPTSAEKRPRDGPGSYRLVGFISHMGTSTHSGHYVAHLLKDGQWVIFNDEKVALSQKPPIEFGYLYLYERVV</sequence>
<dbReference type="GO" id="GO:0005634">
    <property type="term" value="C:nucleus"/>
    <property type="evidence" value="ECO:0007669"/>
    <property type="project" value="TreeGrafter"/>
</dbReference>
<dbReference type="PROSITE" id="PS50030">
    <property type="entry name" value="UBA"/>
    <property type="match status" value="2"/>
</dbReference>
<evidence type="ECO:0000256" key="1">
    <source>
        <dbReference type="ARBA" id="ARBA00000707"/>
    </source>
</evidence>
<dbReference type="InterPro" id="IPR050164">
    <property type="entry name" value="Peptidase_C19"/>
</dbReference>
<feature type="binding site" evidence="13">
    <location>
        <position position="225"/>
    </location>
    <ligand>
        <name>Zn(2+)</name>
        <dbReference type="ChEBI" id="CHEBI:29105"/>
    </ligand>
</feature>
<feature type="binding site" evidence="13">
    <location>
        <position position="191"/>
    </location>
    <ligand>
        <name>Zn(2+)</name>
        <dbReference type="ChEBI" id="CHEBI:29105"/>
    </ligand>
</feature>
<dbReference type="InterPro" id="IPR018200">
    <property type="entry name" value="USP_CS"/>
</dbReference>
<keyword evidence="20" id="KW-1185">Reference proteome</keyword>
<evidence type="ECO:0000256" key="15">
    <source>
        <dbReference type="RuleBase" id="RU366025"/>
    </source>
</evidence>
<keyword evidence="8 11" id="KW-0378">Hydrolase</keyword>
<dbReference type="InterPro" id="IPR041432">
    <property type="entry name" value="UBP13_Znf-UBP_var"/>
</dbReference>
<keyword evidence="6 14" id="KW-0863">Zinc-finger</keyword>
<dbReference type="AlphaFoldDB" id="A0A914W0Z9"/>
<evidence type="ECO:0000256" key="8">
    <source>
        <dbReference type="ARBA" id="ARBA00022801"/>
    </source>
</evidence>
<dbReference type="PANTHER" id="PTHR24006">
    <property type="entry name" value="UBIQUITIN CARBOXYL-TERMINAL HYDROLASE"/>
    <property type="match status" value="1"/>
</dbReference>
<evidence type="ECO:0000256" key="2">
    <source>
        <dbReference type="ARBA" id="ARBA00009085"/>
    </source>
</evidence>
<proteinExistence type="inferred from homology"/>
<reference evidence="21" key="1">
    <citation type="submission" date="2022-11" db="UniProtKB">
        <authorList>
            <consortium name="WormBaseParasite"/>
        </authorList>
    </citation>
    <scope>IDENTIFICATION</scope>
</reference>
<dbReference type="InterPro" id="IPR016652">
    <property type="entry name" value="Ubiquitinyl_hydrolase"/>
</dbReference>
<dbReference type="Pfam" id="PF00443">
    <property type="entry name" value="UCH"/>
    <property type="match status" value="1"/>
</dbReference>
<accession>A0A914W0Z9</accession>
<dbReference type="InterPro" id="IPR038765">
    <property type="entry name" value="Papain-like_cys_pep_sf"/>
</dbReference>
<feature type="active site" description="Nucleophile" evidence="12">
    <location>
        <position position="327"/>
    </location>
</feature>
<dbReference type="InterPro" id="IPR013083">
    <property type="entry name" value="Znf_RING/FYVE/PHD"/>
</dbReference>
<feature type="region of interest" description="Disordered" evidence="16">
    <location>
        <begin position="717"/>
        <end position="745"/>
    </location>
</feature>
<feature type="binding site" evidence="13">
    <location>
        <position position="208"/>
    </location>
    <ligand>
        <name>Zn(2+)</name>
        <dbReference type="ChEBI" id="CHEBI:29105"/>
    </ligand>
</feature>
<evidence type="ECO:0000256" key="11">
    <source>
        <dbReference type="PIRNR" id="PIRNR016308"/>
    </source>
</evidence>
<dbReference type="PROSITE" id="PS00973">
    <property type="entry name" value="USP_2"/>
    <property type="match status" value="1"/>
</dbReference>
<comment type="similarity">
    <text evidence="2 11 15">Belongs to the peptidase C19 family.</text>
</comment>
<dbReference type="InterPro" id="IPR001394">
    <property type="entry name" value="Peptidase_C19_UCH"/>
</dbReference>
<comment type="catalytic activity">
    <reaction evidence="1 11 15">
        <text>Thiol-dependent hydrolysis of ester, thioester, amide, peptide and isopeptide bonds formed by the C-terminal Gly of ubiquitin (a 76-residue protein attached to proteins as an intracellular targeting signal).</text>
        <dbReference type="EC" id="3.4.19.12"/>
    </reaction>
</comment>
<dbReference type="PROSITE" id="PS50235">
    <property type="entry name" value="USP_3"/>
    <property type="match status" value="1"/>
</dbReference>
<dbReference type="InterPro" id="IPR015940">
    <property type="entry name" value="UBA"/>
</dbReference>
<dbReference type="InterPro" id="IPR001607">
    <property type="entry name" value="Znf_UBP"/>
</dbReference>
<dbReference type="GO" id="GO:0004843">
    <property type="term" value="F:cysteine-type deubiquitinase activity"/>
    <property type="evidence" value="ECO:0007669"/>
    <property type="project" value="UniProtKB-UniRule"/>
</dbReference>
<dbReference type="PIRSF" id="PIRSF016308">
    <property type="entry name" value="UBP"/>
    <property type="match status" value="1"/>
</dbReference>
<evidence type="ECO:0000256" key="7">
    <source>
        <dbReference type="ARBA" id="ARBA00022786"/>
    </source>
</evidence>
<evidence type="ECO:0000256" key="14">
    <source>
        <dbReference type="PROSITE-ProRule" id="PRU00502"/>
    </source>
</evidence>
<protein>
    <recommendedName>
        <fullName evidence="11 15">Ubiquitin carboxyl-terminal hydrolase</fullName>
        <ecNumber evidence="11 15">3.4.19.12</ecNumber>
    </recommendedName>
</protein>
<keyword evidence="4 11" id="KW-0479">Metal-binding</keyword>
<dbReference type="PROSITE" id="PS00972">
    <property type="entry name" value="USP_1"/>
    <property type="match status" value="1"/>
</dbReference>
<dbReference type="CDD" id="cd02658">
    <property type="entry name" value="Peptidase_C19B"/>
    <property type="match status" value="1"/>
</dbReference>
<dbReference type="GO" id="GO:0016579">
    <property type="term" value="P:protein deubiquitination"/>
    <property type="evidence" value="ECO:0007669"/>
    <property type="project" value="InterPro"/>
</dbReference>
<dbReference type="FunFam" id="3.30.40.10:FF:000026">
    <property type="entry name" value="Ubiquitin carboxyl-terminal hydrolase"/>
    <property type="match status" value="1"/>
</dbReference>
<dbReference type="Pfam" id="PF02148">
    <property type="entry name" value="zf-UBP"/>
    <property type="match status" value="1"/>
</dbReference>
<evidence type="ECO:0000256" key="4">
    <source>
        <dbReference type="ARBA" id="ARBA00022723"/>
    </source>
</evidence>
<evidence type="ECO:0000256" key="10">
    <source>
        <dbReference type="ARBA" id="ARBA00022833"/>
    </source>
</evidence>
<dbReference type="Pfam" id="PF17807">
    <property type="entry name" value="zf-UBP_var"/>
    <property type="match status" value="1"/>
</dbReference>
<dbReference type="Pfam" id="PF00627">
    <property type="entry name" value="UBA"/>
    <property type="match status" value="2"/>
</dbReference>
<feature type="domain" description="UBP-type" evidence="19">
    <location>
        <begin position="165"/>
        <end position="276"/>
    </location>
</feature>
<dbReference type="InterPro" id="IPR028889">
    <property type="entry name" value="USP"/>
</dbReference>
<evidence type="ECO:0000256" key="13">
    <source>
        <dbReference type="PIRSR" id="PIRSR016308-3"/>
    </source>
</evidence>
<dbReference type="SMART" id="SM00165">
    <property type="entry name" value="UBA"/>
    <property type="match status" value="2"/>
</dbReference>
<evidence type="ECO:0000259" key="18">
    <source>
        <dbReference type="PROSITE" id="PS50235"/>
    </source>
</evidence>
<dbReference type="PANTHER" id="PTHR24006:SF664">
    <property type="entry name" value="UBIQUITIN CARBOXYL-TERMINAL HYDROLASE"/>
    <property type="match status" value="1"/>
</dbReference>
<dbReference type="Proteomes" id="UP000887566">
    <property type="component" value="Unplaced"/>
</dbReference>
<dbReference type="GO" id="GO:0006508">
    <property type="term" value="P:proteolysis"/>
    <property type="evidence" value="ECO:0007669"/>
    <property type="project" value="UniProtKB-KW"/>
</dbReference>
<dbReference type="CDD" id="cd14294">
    <property type="entry name" value="UBA1_UBP5_like"/>
    <property type="match status" value="1"/>
</dbReference>
<evidence type="ECO:0000313" key="20">
    <source>
        <dbReference type="Proteomes" id="UP000887566"/>
    </source>
</evidence>
<keyword evidence="5" id="KW-0677">Repeat</keyword>
<evidence type="ECO:0000256" key="16">
    <source>
        <dbReference type="SAM" id="MobiDB-lite"/>
    </source>
</evidence>
<dbReference type="GO" id="GO:0008270">
    <property type="term" value="F:zinc ion binding"/>
    <property type="evidence" value="ECO:0007669"/>
    <property type="project" value="UniProtKB-UniRule"/>
</dbReference>
<evidence type="ECO:0000313" key="21">
    <source>
        <dbReference type="WBParaSite" id="PSAMB.scaffold2926size20531.g19664.t1"/>
    </source>
</evidence>
<evidence type="ECO:0000256" key="6">
    <source>
        <dbReference type="ARBA" id="ARBA00022771"/>
    </source>
</evidence>
<feature type="domain" description="UBA" evidence="17">
    <location>
        <begin position="678"/>
        <end position="718"/>
    </location>
</feature>
<dbReference type="WBParaSite" id="PSAMB.scaffold2926size20531.g19664.t1">
    <property type="protein sequence ID" value="PSAMB.scaffold2926size20531.g19664.t1"/>
    <property type="gene ID" value="PSAMB.scaffold2926size20531.g19664"/>
</dbReference>
<name>A0A914W0Z9_9BILA</name>
<dbReference type="SMART" id="SM00290">
    <property type="entry name" value="ZnF_UBP"/>
    <property type="match status" value="1"/>
</dbReference>
<dbReference type="SUPFAM" id="SSF46934">
    <property type="entry name" value="UBA-like"/>
    <property type="match status" value="1"/>
</dbReference>
<dbReference type="SUPFAM" id="SSF57850">
    <property type="entry name" value="RING/U-box"/>
    <property type="match status" value="1"/>
</dbReference>
<evidence type="ECO:0000259" key="17">
    <source>
        <dbReference type="PROSITE" id="PS50030"/>
    </source>
</evidence>
<dbReference type="SUPFAM" id="SSF54001">
    <property type="entry name" value="Cysteine proteinases"/>
    <property type="match status" value="1"/>
</dbReference>
<feature type="domain" description="USP" evidence="18">
    <location>
        <begin position="318"/>
        <end position="803"/>
    </location>
</feature>
<dbReference type="InterPro" id="IPR009060">
    <property type="entry name" value="UBA-like_sf"/>
</dbReference>